<sequence>MLFLSRSIAVICVHFLIITHNKHTINGQGVENEGNKSVLSASLYSKIFKERRNEHQTVIKNMITSQNYEKNFKLLKLAYGKIFQLIRDSNITMTSYAYEPLRDGFAQNSNLQDAVSTVMENCCIAAESLIHFPEISYRIFGKQYLEWKLMLNWCYEFVNSFPHIIDESTAKLMTILFQEINEEFRNPEYVNPYHEASKHQEKKKENKRHKKLKKGPSLSGGKKEL</sequence>
<feature type="chain" id="PRO_5001557936" evidence="2">
    <location>
        <begin position="28"/>
        <end position="225"/>
    </location>
</feature>
<evidence type="ECO:0000313" key="3">
    <source>
        <dbReference type="EMBL" id="JAC55856.1"/>
    </source>
</evidence>
<feature type="compositionally biased region" description="Basic residues" evidence="1">
    <location>
        <begin position="205"/>
        <end position="214"/>
    </location>
</feature>
<feature type="signal peptide" evidence="2">
    <location>
        <begin position="1"/>
        <end position="27"/>
    </location>
</feature>
<evidence type="ECO:0000256" key="1">
    <source>
        <dbReference type="SAM" id="MobiDB-lite"/>
    </source>
</evidence>
<feature type="compositionally biased region" description="Basic and acidic residues" evidence="1">
    <location>
        <begin position="195"/>
        <end position="204"/>
    </location>
</feature>
<dbReference type="Pfam" id="PF15002">
    <property type="entry name" value="ERK-JNK_inhib"/>
    <property type="match status" value="1"/>
</dbReference>
<proteinExistence type="predicted"/>
<accession>A0A034WJV8</accession>
<dbReference type="OrthoDB" id="5854099at2759"/>
<protein>
    <submittedName>
        <fullName evidence="3">Coiled-coil domain-containing protein 134</fullName>
    </submittedName>
</protein>
<reference evidence="3" key="1">
    <citation type="journal article" date="2014" name="BMC Genomics">
        <title>Characterizing the developmental transcriptome of the oriental fruit fly, Bactrocera dorsalis (Diptera: Tephritidae) through comparative genomic analysis with Drosophila melanogaster utilizing modENCODE datasets.</title>
        <authorList>
            <person name="Geib S.M."/>
            <person name="Calla B."/>
            <person name="Hall B."/>
            <person name="Hou S."/>
            <person name="Manoukis N.C."/>
        </authorList>
    </citation>
    <scope>NUCLEOTIDE SEQUENCE</scope>
    <source>
        <strain evidence="3">Punador</strain>
    </source>
</reference>
<dbReference type="EMBL" id="GAKP01003096">
    <property type="protein sequence ID" value="JAC55856.1"/>
    <property type="molecule type" value="Transcribed_RNA"/>
</dbReference>
<gene>
    <name evidence="3" type="primary">CC134</name>
</gene>
<name>A0A034WJV8_BACDO</name>
<dbReference type="AlphaFoldDB" id="A0A034WJV8"/>
<dbReference type="InterPro" id="IPR026321">
    <property type="entry name" value="CC134"/>
</dbReference>
<dbReference type="PANTHER" id="PTHR14735">
    <property type="entry name" value="COILED-COIL DOMAIN-CONTAINING PROTEIN 134"/>
    <property type="match status" value="1"/>
</dbReference>
<evidence type="ECO:0000256" key="2">
    <source>
        <dbReference type="SAM" id="SignalP"/>
    </source>
</evidence>
<feature type="region of interest" description="Disordered" evidence="1">
    <location>
        <begin position="191"/>
        <end position="225"/>
    </location>
</feature>
<feature type="compositionally biased region" description="Low complexity" evidence="1">
    <location>
        <begin position="215"/>
        <end position="225"/>
    </location>
</feature>
<organism evidence="3">
    <name type="scientific">Bactrocera dorsalis</name>
    <name type="common">Oriental fruit fly</name>
    <name type="synonym">Dacus dorsalis</name>
    <dbReference type="NCBI Taxonomy" id="27457"/>
    <lineage>
        <taxon>Eukaryota</taxon>
        <taxon>Metazoa</taxon>
        <taxon>Ecdysozoa</taxon>
        <taxon>Arthropoda</taxon>
        <taxon>Hexapoda</taxon>
        <taxon>Insecta</taxon>
        <taxon>Pterygota</taxon>
        <taxon>Neoptera</taxon>
        <taxon>Endopterygota</taxon>
        <taxon>Diptera</taxon>
        <taxon>Brachycera</taxon>
        <taxon>Muscomorpha</taxon>
        <taxon>Tephritoidea</taxon>
        <taxon>Tephritidae</taxon>
        <taxon>Bactrocera</taxon>
        <taxon>Bactrocera</taxon>
    </lineage>
</organism>
<dbReference type="PANTHER" id="PTHR14735:SF1">
    <property type="entry name" value="COILED-COIL DOMAIN-CONTAINING PROTEIN 134"/>
    <property type="match status" value="1"/>
</dbReference>
<keyword evidence="2" id="KW-0732">Signal</keyword>